<sequence length="154" mass="16988">MKEWRVTISSVRRSDPIEPAGGPYEWFQRAGELLASGNPDASAQLLERVLGAEPGSQAALEFLGRARFDARRFDEAAAAFASLLEFAPDNDYAHFALGLCLWHRQQFEEARDHLALAFVMRPSRSEYGKALSQVKATLLARAMSDLPLNGPVLA</sequence>
<dbReference type="PROSITE" id="PS50005">
    <property type="entry name" value="TPR"/>
    <property type="match status" value="1"/>
</dbReference>
<dbReference type="SUPFAM" id="SSF48452">
    <property type="entry name" value="TPR-like"/>
    <property type="match status" value="1"/>
</dbReference>
<organism evidence="1">
    <name type="scientific">freshwater metagenome</name>
    <dbReference type="NCBI Taxonomy" id="449393"/>
    <lineage>
        <taxon>unclassified sequences</taxon>
        <taxon>metagenomes</taxon>
        <taxon>ecological metagenomes</taxon>
    </lineage>
</organism>
<accession>A0A6J7LA94</accession>
<dbReference type="AlphaFoldDB" id="A0A6J7LA94"/>
<dbReference type="Pfam" id="PF13432">
    <property type="entry name" value="TPR_16"/>
    <property type="match status" value="1"/>
</dbReference>
<dbReference type="EMBL" id="CAFBNE010000107">
    <property type="protein sequence ID" value="CAB4965166.1"/>
    <property type="molecule type" value="Genomic_DNA"/>
</dbReference>
<protein>
    <submittedName>
        <fullName evidence="1">Unannotated protein</fullName>
    </submittedName>
</protein>
<dbReference type="InterPro" id="IPR019734">
    <property type="entry name" value="TPR_rpt"/>
</dbReference>
<reference evidence="1" key="1">
    <citation type="submission" date="2020-05" db="EMBL/GenBank/DDBJ databases">
        <authorList>
            <person name="Chiriac C."/>
            <person name="Salcher M."/>
            <person name="Ghai R."/>
            <person name="Kavagutti S V."/>
        </authorList>
    </citation>
    <scope>NUCLEOTIDE SEQUENCE</scope>
</reference>
<dbReference type="Gene3D" id="1.25.40.10">
    <property type="entry name" value="Tetratricopeptide repeat domain"/>
    <property type="match status" value="1"/>
</dbReference>
<name>A0A6J7LA94_9ZZZZ</name>
<proteinExistence type="predicted"/>
<gene>
    <name evidence="1" type="ORF">UFOPK3772_02616</name>
</gene>
<dbReference type="InterPro" id="IPR011990">
    <property type="entry name" value="TPR-like_helical_dom_sf"/>
</dbReference>
<evidence type="ECO:0000313" key="1">
    <source>
        <dbReference type="EMBL" id="CAB4965166.1"/>
    </source>
</evidence>